<evidence type="ECO:0000256" key="2">
    <source>
        <dbReference type="ARBA" id="ARBA00022553"/>
    </source>
</evidence>
<dbReference type="InterPro" id="IPR051414">
    <property type="entry name" value="Adenylate-forming_Reductase"/>
</dbReference>
<dbReference type="Pfam" id="PF23562">
    <property type="entry name" value="AMP-binding_C_3"/>
    <property type="match status" value="1"/>
</dbReference>
<evidence type="ECO:0000256" key="1">
    <source>
        <dbReference type="ARBA" id="ARBA00022450"/>
    </source>
</evidence>
<dbReference type="SUPFAM" id="SSF56801">
    <property type="entry name" value="Acetyl-CoA synthetase-like"/>
    <property type="match status" value="1"/>
</dbReference>
<dbReference type="InterPro" id="IPR013120">
    <property type="entry name" value="FAR_NAD-bd"/>
</dbReference>
<dbReference type="AlphaFoldDB" id="A0A5N5WG55"/>
<name>A0A5N5WG55_9EURO</name>
<dbReference type="PANTHER" id="PTHR43439">
    <property type="entry name" value="PHENYLACETATE-COENZYME A LIGASE"/>
    <property type="match status" value="1"/>
</dbReference>
<protein>
    <submittedName>
        <fullName evidence="4">Male sterility protein-domain-containing protein</fullName>
    </submittedName>
</protein>
<feature type="domain" description="Carrier" evidence="3">
    <location>
        <begin position="215"/>
        <end position="295"/>
    </location>
</feature>
<dbReference type="EMBL" id="ML732516">
    <property type="protein sequence ID" value="KAB8067276.1"/>
    <property type="molecule type" value="Genomic_DNA"/>
</dbReference>
<dbReference type="Gene3D" id="1.10.1200.10">
    <property type="entry name" value="ACP-like"/>
    <property type="match status" value="1"/>
</dbReference>
<evidence type="ECO:0000313" key="4">
    <source>
        <dbReference type="EMBL" id="KAB8067276.1"/>
    </source>
</evidence>
<dbReference type="Pfam" id="PF00550">
    <property type="entry name" value="PP-binding"/>
    <property type="match status" value="1"/>
</dbReference>
<dbReference type="SUPFAM" id="SSF47336">
    <property type="entry name" value="ACP-like"/>
    <property type="match status" value="1"/>
</dbReference>
<sequence length="703" mass="78270">MGMVNSLVPEDEENWHYFEWTPGCGIDMQHVQDGLFELVITRKENARDIQGIFHTFPHLDEYHTKDLFAQHPHNPRVWTYYGRLDDVIVLSNGEKLNPVALEKTIEGHPLVSRALLVGEKRFQSALLVQPIWDEGDFDENNFIDKIWPTIQCANESIPKYGRVMRSHIRLASRQKPFKLTPKGTTQRRAVNKDYEKEIDAIYATSADEIESLPSMNLPGIRHWLQGKIAALLERPNITASEDFYAAGLDSLQTVQLAKALTLVLTAVQPHAVITQQQIYANPTIIQLAEFLITILDGGELSSISRSENIASLVSQYTDNLPAQTQPLPHPPQHSTVILTGSTGSLGSYLLDTLLQDGTITKIYCLNRSDAQERQIASAKEKGLDHIPLTNPQRVEFLTVSFGEKNLGLDHPKYNQLLASVNLIIHNAWKVNFNHPVFSFKDPHLKGVREMIDFSIQSRYRAHIAFVSSVATIGAWTEAMGPIVPEEPFQTLDAVLEQGYGESKYIGELMCLDASRVSGVPTSVFRVGQISGPTTKAGLWNPTEWVPLLLKTSKALGIVPDSLGSYVIDWVPVDTLARVIVEICNSRLESQTQPDQLHAVFHPMNPSKTSWDSLLPAITNNLPVKPVSLMSWVDKLASIENPTDEDVAEKPALKLLPFFRGLGTGEAMAAEISVEKAKAASSTMAGMRPVDGDLMANWLRQWGF</sequence>
<proteinExistence type="predicted"/>
<evidence type="ECO:0000313" key="5">
    <source>
        <dbReference type="Proteomes" id="UP000326565"/>
    </source>
</evidence>
<gene>
    <name evidence="4" type="ORF">BDV29DRAFT_186463</name>
</gene>
<keyword evidence="1" id="KW-0596">Phosphopantetheine</keyword>
<dbReference type="OrthoDB" id="429813at2759"/>
<dbReference type="Pfam" id="PF07993">
    <property type="entry name" value="NAD_binding_4"/>
    <property type="match status" value="1"/>
</dbReference>
<dbReference type="InterPro" id="IPR009081">
    <property type="entry name" value="PP-bd_ACP"/>
</dbReference>
<dbReference type="InterPro" id="IPR006162">
    <property type="entry name" value="Ppantetheine_attach_site"/>
</dbReference>
<dbReference type="Proteomes" id="UP000326565">
    <property type="component" value="Unassembled WGS sequence"/>
</dbReference>
<keyword evidence="5" id="KW-1185">Reference proteome</keyword>
<accession>A0A5N5WG55</accession>
<keyword evidence="2" id="KW-0597">Phosphoprotein</keyword>
<evidence type="ECO:0000259" key="3">
    <source>
        <dbReference type="PROSITE" id="PS50075"/>
    </source>
</evidence>
<dbReference type="InterPro" id="IPR036736">
    <property type="entry name" value="ACP-like_sf"/>
</dbReference>
<organism evidence="4 5">
    <name type="scientific">Aspergillus leporis</name>
    <dbReference type="NCBI Taxonomy" id="41062"/>
    <lineage>
        <taxon>Eukaryota</taxon>
        <taxon>Fungi</taxon>
        <taxon>Dikarya</taxon>
        <taxon>Ascomycota</taxon>
        <taxon>Pezizomycotina</taxon>
        <taxon>Eurotiomycetes</taxon>
        <taxon>Eurotiomycetidae</taxon>
        <taxon>Eurotiales</taxon>
        <taxon>Aspergillaceae</taxon>
        <taxon>Aspergillus</taxon>
        <taxon>Aspergillus subgen. Circumdati</taxon>
    </lineage>
</organism>
<dbReference type="Gene3D" id="3.40.50.720">
    <property type="entry name" value="NAD(P)-binding Rossmann-like Domain"/>
    <property type="match status" value="1"/>
</dbReference>
<dbReference type="PROSITE" id="PS00012">
    <property type="entry name" value="PHOSPHOPANTETHEINE"/>
    <property type="match status" value="1"/>
</dbReference>
<dbReference type="PROSITE" id="PS50075">
    <property type="entry name" value="CARRIER"/>
    <property type="match status" value="1"/>
</dbReference>
<dbReference type="SUPFAM" id="SSF51735">
    <property type="entry name" value="NAD(P)-binding Rossmann-fold domains"/>
    <property type="match status" value="1"/>
</dbReference>
<dbReference type="InterPro" id="IPR036291">
    <property type="entry name" value="NAD(P)-bd_dom_sf"/>
</dbReference>
<reference evidence="4 5" key="1">
    <citation type="submission" date="2019-04" db="EMBL/GenBank/DDBJ databases">
        <title>Friends and foes A comparative genomics study of 23 Aspergillus species from section Flavi.</title>
        <authorList>
            <consortium name="DOE Joint Genome Institute"/>
            <person name="Kjaerbolling I."/>
            <person name="Vesth T."/>
            <person name="Frisvad J.C."/>
            <person name="Nybo J.L."/>
            <person name="Theobald S."/>
            <person name="Kildgaard S."/>
            <person name="Isbrandt T."/>
            <person name="Kuo A."/>
            <person name="Sato A."/>
            <person name="Lyhne E.K."/>
            <person name="Kogle M.E."/>
            <person name="Wiebenga A."/>
            <person name="Kun R.S."/>
            <person name="Lubbers R.J."/>
            <person name="Makela M.R."/>
            <person name="Barry K."/>
            <person name="Chovatia M."/>
            <person name="Clum A."/>
            <person name="Daum C."/>
            <person name="Haridas S."/>
            <person name="He G."/>
            <person name="LaButti K."/>
            <person name="Lipzen A."/>
            <person name="Mondo S."/>
            <person name="Riley R."/>
            <person name="Salamov A."/>
            <person name="Simmons B.A."/>
            <person name="Magnuson J.K."/>
            <person name="Henrissat B."/>
            <person name="Mortensen U.H."/>
            <person name="Larsen T.O."/>
            <person name="Devries R.P."/>
            <person name="Grigoriev I.V."/>
            <person name="Machida M."/>
            <person name="Baker S.E."/>
            <person name="Andersen M.R."/>
        </authorList>
    </citation>
    <scope>NUCLEOTIDE SEQUENCE [LARGE SCALE GENOMIC DNA]</scope>
    <source>
        <strain evidence="4 5">CBS 151.66</strain>
    </source>
</reference>
<dbReference type="PANTHER" id="PTHR43439:SF2">
    <property type="entry name" value="ENZYME, PUTATIVE (JCVI)-RELATED"/>
    <property type="match status" value="1"/>
</dbReference>